<keyword evidence="5" id="KW-0436">Ligase</keyword>
<evidence type="ECO:0000313" key="5">
    <source>
        <dbReference type="EMBL" id="KAF0301389.1"/>
    </source>
</evidence>
<proteinExistence type="inferred from homology"/>
<dbReference type="PANTHER" id="PTHR31423:SF3">
    <property type="entry name" value="PROLYL-TRNA SYNTHETASE ASSOCIATED DOMAIN-CONTAINING PROTEIN 1-RELATED"/>
    <property type="match status" value="1"/>
</dbReference>
<dbReference type="InterPro" id="IPR040285">
    <property type="entry name" value="ProX/PRXD1"/>
</dbReference>
<dbReference type="EMBL" id="VIIS01001170">
    <property type="protein sequence ID" value="KAF0301389.1"/>
    <property type="molecule type" value="Genomic_DNA"/>
</dbReference>
<dbReference type="Gene3D" id="3.90.960.10">
    <property type="entry name" value="YbaK/aminoacyl-tRNA synthetase-associated domain"/>
    <property type="match status" value="1"/>
</dbReference>
<dbReference type="InterPro" id="IPR007214">
    <property type="entry name" value="YbaK/aa-tRNA-synth-assoc-dom"/>
</dbReference>
<dbReference type="Gene3D" id="1.20.1050.130">
    <property type="match status" value="1"/>
</dbReference>
<dbReference type="InterPro" id="IPR036754">
    <property type="entry name" value="YbaK/aa-tRNA-synt-asso_dom_sf"/>
</dbReference>
<feature type="domain" description="AIMP2 thioredoxin-like" evidence="4">
    <location>
        <begin position="76"/>
        <end position="150"/>
    </location>
</feature>
<dbReference type="AlphaFoldDB" id="A0A6A4W849"/>
<dbReference type="Pfam" id="PF18569">
    <property type="entry name" value="Thioredoxin_16"/>
    <property type="match status" value="1"/>
</dbReference>
<keyword evidence="5" id="KW-0030">Aminoacyl-tRNA synthetase</keyword>
<comment type="caution">
    <text evidence="5">The sequence shown here is derived from an EMBL/GenBank/DDBJ whole genome shotgun (WGS) entry which is preliminary data.</text>
</comment>
<dbReference type="InterPro" id="IPR041503">
    <property type="entry name" value="AIMP2_thioredoxin"/>
</dbReference>
<evidence type="ECO:0000313" key="6">
    <source>
        <dbReference type="Proteomes" id="UP000440578"/>
    </source>
</evidence>
<dbReference type="Pfam" id="PF04073">
    <property type="entry name" value="tRNA_edit"/>
    <property type="match status" value="1"/>
</dbReference>
<dbReference type="GO" id="GO:0004812">
    <property type="term" value="F:aminoacyl-tRNA ligase activity"/>
    <property type="evidence" value="ECO:0007669"/>
    <property type="project" value="UniProtKB-KW"/>
</dbReference>
<protein>
    <recommendedName>
        <fullName evidence="2">PrdX deacylase domain-containing protein 1</fullName>
    </recommendedName>
</protein>
<dbReference type="Proteomes" id="UP000440578">
    <property type="component" value="Unassembled WGS sequence"/>
</dbReference>
<name>A0A6A4W849_AMPAM</name>
<organism evidence="5 6">
    <name type="scientific">Amphibalanus amphitrite</name>
    <name type="common">Striped barnacle</name>
    <name type="synonym">Balanus amphitrite</name>
    <dbReference type="NCBI Taxonomy" id="1232801"/>
    <lineage>
        <taxon>Eukaryota</taxon>
        <taxon>Metazoa</taxon>
        <taxon>Ecdysozoa</taxon>
        <taxon>Arthropoda</taxon>
        <taxon>Crustacea</taxon>
        <taxon>Multicrustacea</taxon>
        <taxon>Cirripedia</taxon>
        <taxon>Thoracica</taxon>
        <taxon>Thoracicalcarea</taxon>
        <taxon>Balanomorpha</taxon>
        <taxon>Balanoidea</taxon>
        <taxon>Balanidae</taxon>
        <taxon>Amphibalaninae</taxon>
        <taxon>Amphibalanus</taxon>
    </lineage>
</organism>
<evidence type="ECO:0000259" key="4">
    <source>
        <dbReference type="Pfam" id="PF18569"/>
    </source>
</evidence>
<accession>A0A6A4W849</accession>
<dbReference type="OrthoDB" id="424586at2759"/>
<evidence type="ECO:0000259" key="3">
    <source>
        <dbReference type="Pfam" id="PF04073"/>
    </source>
</evidence>
<evidence type="ECO:0000256" key="2">
    <source>
        <dbReference type="ARBA" id="ARBA00031612"/>
    </source>
</evidence>
<dbReference type="GO" id="GO:0002161">
    <property type="term" value="F:aminoacyl-tRNA deacylase activity"/>
    <property type="evidence" value="ECO:0007669"/>
    <property type="project" value="InterPro"/>
</dbReference>
<dbReference type="CDD" id="cd04335">
    <property type="entry name" value="PrdX_deacylase"/>
    <property type="match status" value="1"/>
</dbReference>
<reference evidence="5 6" key="1">
    <citation type="submission" date="2019-07" db="EMBL/GenBank/DDBJ databases">
        <title>Draft genome assembly of a fouling barnacle, Amphibalanus amphitrite (Darwin, 1854): The first reference genome for Thecostraca.</title>
        <authorList>
            <person name="Kim W."/>
        </authorList>
    </citation>
    <scope>NUCLEOTIDE SEQUENCE [LARGE SCALE GENOMIC DNA]</scope>
    <source>
        <strain evidence="5">SNU_AA5</strain>
        <tissue evidence="5">Soma without cirri and trophi</tissue>
    </source>
</reference>
<dbReference type="InterPro" id="IPR036282">
    <property type="entry name" value="Glutathione-S-Trfase_C_sf"/>
</dbReference>
<evidence type="ECO:0000256" key="1">
    <source>
        <dbReference type="ARBA" id="ARBA00010201"/>
    </source>
</evidence>
<comment type="similarity">
    <text evidence="1">Belongs to the PRORSD1 family.</text>
</comment>
<keyword evidence="6" id="KW-1185">Reference proteome</keyword>
<gene>
    <name evidence="5" type="primary">prorsd1p</name>
    <name evidence="5" type="ORF">FJT64_003157</name>
</gene>
<feature type="domain" description="YbaK/aminoacyl-tRNA synthetase-associated" evidence="3">
    <location>
        <begin position="308"/>
        <end position="436"/>
    </location>
</feature>
<dbReference type="SUPFAM" id="SSF55826">
    <property type="entry name" value="YbaK/ProRS associated domain"/>
    <property type="match status" value="1"/>
</dbReference>
<sequence length="449" mass="47716">MVRSNYLACLQQTAGASGAELAQLERRQEAILSKLMQLRCRVEEAVRQRSARSAPGQEVCAVVATDACLPLDHRAELVVVASADRPPCSLLLLRLLAPTVTLTAHVHSTCPAVPPHLLDAFRWRGAAGGAHIRLIWKPEVGEPRLLVSPAGQGCPLVGEEQLFRYLARALLPEQYEAAGAERAALIDLHLERADRLMNGSGAEKKAVLGTLDGLLGRQPFLLGGQLALIDGVLLSALRCSKVPPAPTSVAAWRDRVSIAAGLAAAGGAGATGGAGTPPAPGDGGGHLDQARLMALLSELDIRAETVTHPAVFTVEAMMPHLAAVRGAVTKNLFLRDRRRRLFLLTARHDAQFRLADVARQLDGAKELRFGDESELAARLGVRQGCVTPLAVANDTERAVTLLVDAKLLDGSVELLWCHPLTNEASTGLSPAEFRRFAAATGHEPTLISV</sequence>
<dbReference type="SUPFAM" id="SSF47616">
    <property type="entry name" value="GST C-terminal domain-like"/>
    <property type="match status" value="1"/>
</dbReference>
<dbReference type="PANTHER" id="PTHR31423">
    <property type="entry name" value="YBAK DOMAIN-CONTAINING PROTEIN"/>
    <property type="match status" value="1"/>
</dbReference>